<evidence type="ECO:0000313" key="2">
    <source>
        <dbReference type="Proteomes" id="UP001164286"/>
    </source>
</evidence>
<reference evidence="1" key="1">
    <citation type="journal article" date="2022" name="G3 (Bethesda)">
        <title>High quality genome of the basidiomycete yeast Dioszegia hungarica PDD-24b-2 isolated from cloud water.</title>
        <authorList>
            <person name="Jarrige D."/>
            <person name="Haridas S."/>
            <person name="Bleykasten-Grosshans C."/>
            <person name="Joly M."/>
            <person name="Nadalig T."/>
            <person name="Sancelme M."/>
            <person name="Vuilleumier S."/>
            <person name="Grigoriev I.V."/>
            <person name="Amato P."/>
            <person name="Bringel F."/>
        </authorList>
    </citation>
    <scope>NUCLEOTIDE SEQUENCE</scope>
    <source>
        <strain evidence="1">PDD-24b-2</strain>
    </source>
</reference>
<keyword evidence="2" id="KW-1185">Reference proteome</keyword>
<gene>
    <name evidence="1" type="ORF">MKK02DRAFT_28090</name>
</gene>
<comment type="caution">
    <text evidence="1">The sequence shown here is derived from an EMBL/GenBank/DDBJ whole genome shotgun (WGS) entry which is preliminary data.</text>
</comment>
<dbReference type="EMBL" id="JAKWFO010000006">
    <property type="protein sequence ID" value="KAI9634985.1"/>
    <property type="molecule type" value="Genomic_DNA"/>
</dbReference>
<dbReference type="GeneID" id="77726688"/>
<dbReference type="AlphaFoldDB" id="A0AA38H6P5"/>
<dbReference type="RefSeq" id="XP_052944762.1">
    <property type="nucleotide sequence ID" value="XM_053087483.1"/>
</dbReference>
<dbReference type="Proteomes" id="UP001164286">
    <property type="component" value="Unassembled WGS sequence"/>
</dbReference>
<name>A0AA38H6P5_9TREE</name>
<sequence>MLHSDRATLAVIIRLSSFTRDLGIAVLYPGKLVDPLRPRYTETTAPPGTTSLLKTASDKLSYLQQQTGQKTSTIIHVAPYIPEGSWREYGDKGVIIPIPGISAPATGPDPNSTFNTSSTLPPYSLPLASSSTFLTAPSSTSTISSKLSLRIILHSPLPVTSLYSSEAAISSQVSSTARQVTPSEPWESIELVLLPAPRDDFIVTVRDFDELDTPHSKYTERWESKPLLDYNSRALPLAMPAFALQPPSVYTLVGLEGLPGAGGDDGWAKGHDASLLEYIGFVRRWEVNPDLEVRLFEYSFGLSLSTIHYPFSRYYPTHPMFDIRGYPHILREITQHLDRPALSTMIRLSSFTHAITEPFLYPKRLIDPFLLPDPTIPQLNLSAERAYRKLESFCSSRSLQQVEEIVITHPEIWAEYLRLAGRMPPSAVRASGRVTTIIVKPVGLGLDEAARRNSHRQTIQGHIAKYSDWFMPEAHKIMQERASDTSRGLRIQAELSELSDRYFPGDPTFIPSSGFPETWPRAYGAHQYHHIFSISVLLHSSRLILQLPTAAHIDVINLCNAVCVEFAPPTGATWLTLLVGSGNVVTLYYIQHGRRKAQSSWQRVEVILLPNSIGIHPYLRRFDDLPPDVTPNVFSLGSARASLRMMHYPFGIAACRLPSTARCIIVGTENIDLAKDGEEKHGLDVAGFVR</sequence>
<protein>
    <submittedName>
        <fullName evidence="1">Uncharacterized protein</fullName>
    </submittedName>
</protein>
<proteinExistence type="predicted"/>
<evidence type="ECO:0000313" key="1">
    <source>
        <dbReference type="EMBL" id="KAI9634985.1"/>
    </source>
</evidence>
<accession>A0AA38H6P5</accession>
<organism evidence="1 2">
    <name type="scientific">Dioszegia hungarica</name>
    <dbReference type="NCBI Taxonomy" id="4972"/>
    <lineage>
        <taxon>Eukaryota</taxon>
        <taxon>Fungi</taxon>
        <taxon>Dikarya</taxon>
        <taxon>Basidiomycota</taxon>
        <taxon>Agaricomycotina</taxon>
        <taxon>Tremellomycetes</taxon>
        <taxon>Tremellales</taxon>
        <taxon>Bulleribasidiaceae</taxon>
        <taxon>Dioszegia</taxon>
    </lineage>
</organism>